<dbReference type="PANTHER" id="PTHR30069:SF41">
    <property type="entry name" value="HEME_HEMOPEXIN UTILIZATION PROTEIN C"/>
    <property type="match status" value="1"/>
</dbReference>
<dbReference type="InterPro" id="IPR037066">
    <property type="entry name" value="Plug_dom_sf"/>
</dbReference>
<dbReference type="InterPro" id="IPR011276">
    <property type="entry name" value="TonB_haem/Hb_rcpt"/>
</dbReference>
<dbReference type="Gene3D" id="3.55.50.30">
    <property type="match status" value="1"/>
</dbReference>
<keyword evidence="8 10" id="KW-0472">Membrane</keyword>
<keyword evidence="7 11" id="KW-0798">TonB box</keyword>
<evidence type="ECO:0000256" key="3">
    <source>
        <dbReference type="ARBA" id="ARBA00022448"/>
    </source>
</evidence>
<dbReference type="Gene3D" id="2.40.170.20">
    <property type="entry name" value="TonB-dependent receptor, beta-barrel domain"/>
    <property type="match status" value="1"/>
</dbReference>
<evidence type="ECO:0000256" key="11">
    <source>
        <dbReference type="RuleBase" id="RU003357"/>
    </source>
</evidence>
<dbReference type="Pfam" id="PF00593">
    <property type="entry name" value="TonB_dep_Rec_b-barrel"/>
    <property type="match status" value="1"/>
</dbReference>
<evidence type="ECO:0000256" key="4">
    <source>
        <dbReference type="ARBA" id="ARBA00022452"/>
    </source>
</evidence>
<organism evidence="14 15">
    <name type="scientific">Alcanivorax xiamenensis</name>
    <dbReference type="NCBI Taxonomy" id="1177156"/>
    <lineage>
        <taxon>Bacteria</taxon>
        <taxon>Pseudomonadati</taxon>
        <taxon>Pseudomonadota</taxon>
        <taxon>Gammaproteobacteria</taxon>
        <taxon>Oceanospirillales</taxon>
        <taxon>Alcanivoracaceae</taxon>
        <taxon>Alcanivorax</taxon>
    </lineage>
</organism>
<comment type="similarity">
    <text evidence="2 10 11">Belongs to the TonB-dependent receptor family.</text>
</comment>
<dbReference type="NCBIfam" id="TIGR01785">
    <property type="entry name" value="TonB-hemin"/>
    <property type="match status" value="1"/>
</dbReference>
<evidence type="ECO:0000256" key="9">
    <source>
        <dbReference type="ARBA" id="ARBA00023237"/>
    </source>
</evidence>
<keyword evidence="6" id="KW-0732">Signal</keyword>
<dbReference type="InterPro" id="IPR012910">
    <property type="entry name" value="Plug_dom"/>
</dbReference>
<comment type="caution">
    <text evidence="14">The sequence shown here is derived from an EMBL/GenBank/DDBJ whole genome shotgun (WGS) entry which is preliminary data.</text>
</comment>
<sequence length="814" mass="90508">MAAEARLTFDIPAQSLESALKLFTRQSGGQLIYGALDLSPYHAPAVQGSMTYGDALSRLLSASEIEFRLRDGNVAVLRERRDQSAEEVNTLQRVDVVGTFDEEREHIYQTPGAAGVVTREQIDRLPPRNTSDVVENVSGVFTSQSRQNPGVSVNVRGMQDFGRVTVMVDGARQNFQKSGHGSNGLVYVDPELLSGVDVFKGPVSTAGGAGSIAGTVNFKTLDADDLLENGERAGGRLNLNSGDNGYHFAGSLAAAFRPSDNFDMTAAISRKNLGDYERGRRGLPDDTPDYLHGVSQFTGQEQWSGLFKTRWRFAPDQSLELSYVGMRADYSESYQDTSLQDHQRGENEAHTDTLSAHYHHGGGDNLLLDLDASLYYTLTRVNEARRGSNFYDDFAVEYETNTVGGTLANRSVFPFSGFDLALDYGTEFYYDWTDPQAQSRSNDSQSSTEWFTGATPEGERWVTSAFTEATFQHQDWLKLIAGLRYDWYQIEGNGRVFNGLIPNPEGVRPSYTRIYTNFDVERHAGDFAPKLTLSLSPYRWLEVYGSYGQGLRPPAITESLLSGAHVGNMFYYYPNPGLEEERSRNWEVGANLKWDGLLARGDTLRTKIAWFDSTVENYMVQGAIMTPVDEAQPVGFSGFAFVNLDDDVRFRGLELETDYDAGWVFGGVSYTRMLIDMGEGGYDPFPLGSVYGYPDTVFGEPGGYNGGAVWYVLPPRQRVLANLGFRLFDRKLTLGSRFRYERTSKTPPIGGWVSGSAVDSWRTWDLWSSYELTDNATLRLSVNNLRDTYYTEMNGGSYQVGTGRTVIGGISLRF</sequence>
<keyword evidence="3 10" id="KW-0813">Transport</keyword>
<dbReference type="NCBIfam" id="TIGR01786">
    <property type="entry name" value="TonB-hemlactrns"/>
    <property type="match status" value="1"/>
</dbReference>
<evidence type="ECO:0000259" key="13">
    <source>
        <dbReference type="Pfam" id="PF07715"/>
    </source>
</evidence>
<evidence type="ECO:0000313" key="15">
    <source>
        <dbReference type="Proteomes" id="UP000771797"/>
    </source>
</evidence>
<evidence type="ECO:0000256" key="8">
    <source>
        <dbReference type="ARBA" id="ARBA00023136"/>
    </source>
</evidence>
<evidence type="ECO:0000256" key="1">
    <source>
        <dbReference type="ARBA" id="ARBA00004571"/>
    </source>
</evidence>
<feature type="domain" description="TonB-dependent receptor-like beta-barrel" evidence="12">
    <location>
        <begin position="309"/>
        <end position="785"/>
    </location>
</feature>
<evidence type="ECO:0000259" key="12">
    <source>
        <dbReference type="Pfam" id="PF00593"/>
    </source>
</evidence>
<dbReference type="EMBL" id="AQPF01000050">
    <property type="protein sequence ID" value="KAF0803480.1"/>
    <property type="molecule type" value="Genomic_DNA"/>
</dbReference>
<evidence type="ECO:0000256" key="5">
    <source>
        <dbReference type="ARBA" id="ARBA00022692"/>
    </source>
</evidence>
<dbReference type="Proteomes" id="UP000771797">
    <property type="component" value="Unassembled WGS sequence"/>
</dbReference>
<dbReference type="InterPro" id="IPR010949">
    <property type="entry name" value="TonB_Hb/transfer/lactofer_rcpt"/>
</dbReference>
<dbReference type="InterPro" id="IPR036942">
    <property type="entry name" value="Beta-barrel_TonB_sf"/>
</dbReference>
<keyword evidence="14" id="KW-0675">Receptor</keyword>
<dbReference type="SUPFAM" id="SSF56935">
    <property type="entry name" value="Porins"/>
    <property type="match status" value="1"/>
</dbReference>
<feature type="domain" description="TonB-dependent receptor plug" evidence="13">
    <location>
        <begin position="108"/>
        <end position="215"/>
    </location>
</feature>
<keyword evidence="4 10" id="KW-1134">Transmembrane beta strand</keyword>
<dbReference type="PROSITE" id="PS52016">
    <property type="entry name" value="TONB_DEPENDENT_REC_3"/>
    <property type="match status" value="1"/>
</dbReference>
<dbReference type="InterPro" id="IPR000531">
    <property type="entry name" value="Beta-barrel_TonB"/>
</dbReference>
<evidence type="ECO:0000256" key="6">
    <source>
        <dbReference type="ARBA" id="ARBA00022729"/>
    </source>
</evidence>
<keyword evidence="9 10" id="KW-0998">Cell outer membrane</keyword>
<dbReference type="Gene3D" id="2.170.130.10">
    <property type="entry name" value="TonB-dependent receptor, plug domain"/>
    <property type="match status" value="1"/>
</dbReference>
<dbReference type="InterPro" id="IPR039426">
    <property type="entry name" value="TonB-dep_rcpt-like"/>
</dbReference>
<evidence type="ECO:0000256" key="7">
    <source>
        <dbReference type="ARBA" id="ARBA00023077"/>
    </source>
</evidence>
<dbReference type="PANTHER" id="PTHR30069">
    <property type="entry name" value="TONB-DEPENDENT OUTER MEMBRANE RECEPTOR"/>
    <property type="match status" value="1"/>
</dbReference>
<evidence type="ECO:0000256" key="2">
    <source>
        <dbReference type="ARBA" id="ARBA00009810"/>
    </source>
</evidence>
<dbReference type="Pfam" id="PF07715">
    <property type="entry name" value="Plug"/>
    <property type="match status" value="1"/>
</dbReference>
<dbReference type="CDD" id="cd01347">
    <property type="entry name" value="ligand_gated_channel"/>
    <property type="match status" value="1"/>
</dbReference>
<comment type="subcellular location">
    <subcellularLocation>
        <location evidence="1 10">Cell outer membrane</location>
        <topology evidence="1 10">Multi-pass membrane protein</topology>
    </subcellularLocation>
</comment>
<keyword evidence="15" id="KW-1185">Reference proteome</keyword>
<evidence type="ECO:0000256" key="10">
    <source>
        <dbReference type="PROSITE-ProRule" id="PRU01360"/>
    </source>
</evidence>
<reference evidence="14 15" key="1">
    <citation type="submission" date="2012-09" db="EMBL/GenBank/DDBJ databases">
        <title>Genome Sequence of alkane-degrading Bacterium Alcanivorax sp. 6-D-6.</title>
        <authorList>
            <person name="Lai Q."/>
            <person name="Shao Z."/>
        </authorList>
    </citation>
    <scope>NUCLEOTIDE SEQUENCE [LARGE SCALE GENOMIC DNA]</scope>
    <source>
        <strain evidence="14 15">6-D-6</strain>
    </source>
</reference>
<proteinExistence type="inferred from homology"/>
<keyword evidence="5 10" id="KW-0812">Transmembrane</keyword>
<accession>A0ABQ6Y3L8</accession>
<gene>
    <name evidence="14" type="ORF">A6D6_03696</name>
</gene>
<protein>
    <submittedName>
        <fullName evidence="14">Heme uptake outer membrane receptor</fullName>
    </submittedName>
</protein>
<evidence type="ECO:0000313" key="14">
    <source>
        <dbReference type="EMBL" id="KAF0803480.1"/>
    </source>
</evidence>
<name>A0ABQ6Y3L8_9GAMM</name>